<dbReference type="EMBL" id="CP035033">
    <property type="protein sequence ID" value="QAB15484.1"/>
    <property type="molecule type" value="Genomic_DNA"/>
</dbReference>
<protein>
    <submittedName>
        <fullName evidence="1">STAS/SEC14 domain-containing protein</fullName>
    </submittedName>
</protein>
<gene>
    <name evidence="1" type="ORF">EPV75_07305</name>
</gene>
<dbReference type="InterPro" id="IPR036513">
    <property type="entry name" value="STAS_dom_sf"/>
</dbReference>
<keyword evidence="2" id="KW-1185">Reference proteome</keyword>
<evidence type="ECO:0000313" key="1">
    <source>
        <dbReference type="EMBL" id="QAB15484.1"/>
    </source>
</evidence>
<sequence>MAVQKHGISLGIQRVGAQFFLALTAVGKLTHEDYGMMTPMIDSALEGVKEAKIHALADLTEMEGWEMRAAWDDFRLGMKHRNQFEKIAILGNKKWQEYSAKVGKWFVSGDIQYFEDEQAALDWLQEP</sequence>
<dbReference type="InterPro" id="IPR038396">
    <property type="entry name" value="SpoIIAA-like_sf"/>
</dbReference>
<dbReference type="SUPFAM" id="SSF52091">
    <property type="entry name" value="SpoIIaa-like"/>
    <property type="match status" value="1"/>
</dbReference>
<dbReference type="Pfam" id="PF11964">
    <property type="entry name" value="SpoIIAA-like"/>
    <property type="match status" value="1"/>
</dbReference>
<name>A0A410H3I6_9GAMM</name>
<accession>A0A410H3I6</accession>
<proteinExistence type="predicted"/>
<dbReference type="Gene3D" id="3.40.50.10600">
    <property type="entry name" value="SpoIIaa-like domains"/>
    <property type="match status" value="1"/>
</dbReference>
<organism evidence="1 2">
    <name type="scientific">Hydrogenovibrio thermophilus</name>
    <dbReference type="NCBI Taxonomy" id="265883"/>
    <lineage>
        <taxon>Bacteria</taxon>
        <taxon>Pseudomonadati</taxon>
        <taxon>Pseudomonadota</taxon>
        <taxon>Gammaproteobacteria</taxon>
        <taxon>Thiotrichales</taxon>
        <taxon>Piscirickettsiaceae</taxon>
        <taxon>Hydrogenovibrio</taxon>
    </lineage>
</organism>
<dbReference type="KEGG" id="htr:EPV75_07305"/>
<evidence type="ECO:0000313" key="2">
    <source>
        <dbReference type="Proteomes" id="UP000285478"/>
    </source>
</evidence>
<dbReference type="Proteomes" id="UP000285478">
    <property type="component" value="Chromosome"/>
</dbReference>
<reference evidence="1 2" key="1">
    <citation type="journal article" date="2018" name="Environ. Microbiol.">
        <title>Genomes of ubiquitous marine and hypersaline Hydrogenovibrio, Thiomicrorhabdus and Thiomicrospira spp. encode a diversity of mechanisms to sustain chemolithoautotrophy in heterogeneous environments.</title>
        <authorList>
            <person name="Scott K.M."/>
            <person name="Williams J."/>
            <person name="Porter C.M.B."/>
            <person name="Russel S."/>
            <person name="Harmer T.L."/>
            <person name="Paul J.H."/>
            <person name="Antonen K.M."/>
            <person name="Bridges M.K."/>
            <person name="Camper G.J."/>
            <person name="Campla C.K."/>
            <person name="Casella L.G."/>
            <person name="Chase E."/>
            <person name="Conrad J.W."/>
            <person name="Cruz M.C."/>
            <person name="Dunlap D.S."/>
            <person name="Duran L."/>
            <person name="Fahsbender E.M."/>
            <person name="Goldsmith D.B."/>
            <person name="Keeley R.F."/>
            <person name="Kondoff M.R."/>
            <person name="Kussy B.I."/>
            <person name="Lane M.K."/>
            <person name="Lawler S."/>
            <person name="Leigh B.A."/>
            <person name="Lewis C."/>
            <person name="Lostal L.M."/>
            <person name="Marking D."/>
            <person name="Mancera P.A."/>
            <person name="McClenthan E.C."/>
            <person name="McIntyre E.A."/>
            <person name="Mine J.A."/>
            <person name="Modi S."/>
            <person name="Moore B.D."/>
            <person name="Morgan W.A."/>
            <person name="Nelson K.M."/>
            <person name="Nguyen K.N."/>
            <person name="Ogburn N."/>
            <person name="Parrino D.G."/>
            <person name="Pedapudi A.D."/>
            <person name="Pelham R.P."/>
            <person name="Preece A.M."/>
            <person name="Rampersad E.A."/>
            <person name="Richardson J.C."/>
            <person name="Rodgers C.M."/>
            <person name="Schaffer B.L."/>
            <person name="Sheridan N.E."/>
            <person name="Solone M.R."/>
            <person name="Staley Z.R."/>
            <person name="Tabuchi M."/>
            <person name="Waide R.J."/>
            <person name="Wanjugi P.W."/>
            <person name="Young S."/>
            <person name="Clum A."/>
            <person name="Daum C."/>
            <person name="Huntemann M."/>
            <person name="Ivanova N."/>
            <person name="Kyrpides N."/>
            <person name="Mikhailova N."/>
            <person name="Palaniappan K."/>
            <person name="Pillay M."/>
            <person name="Reddy T.B.K."/>
            <person name="Shapiro N."/>
            <person name="Stamatis D."/>
            <person name="Varghese N."/>
            <person name="Woyke T."/>
            <person name="Boden R."/>
            <person name="Freyermuth S.K."/>
            <person name="Kerfeld C.A."/>
        </authorList>
    </citation>
    <scope>NUCLEOTIDE SEQUENCE [LARGE SCALE GENOMIC DNA]</scope>
    <source>
        <strain evidence="1 2">JR-2</strain>
    </source>
</reference>
<dbReference type="AlphaFoldDB" id="A0A410H3I6"/>
<dbReference type="RefSeq" id="WP_128384949.1">
    <property type="nucleotide sequence ID" value="NZ_CP035033.1"/>
</dbReference>
<dbReference type="InterPro" id="IPR021866">
    <property type="entry name" value="SpoIIAA-like"/>
</dbReference>